<dbReference type="InterPro" id="IPR004300">
    <property type="entry name" value="Glyco_hydro_57_N"/>
</dbReference>
<dbReference type="Pfam" id="PF03065">
    <property type="entry name" value="Glyco_hydro_57"/>
    <property type="match status" value="1"/>
</dbReference>
<evidence type="ECO:0000259" key="3">
    <source>
        <dbReference type="Pfam" id="PF03065"/>
    </source>
</evidence>
<dbReference type="GO" id="GO:0003824">
    <property type="term" value="F:catalytic activity"/>
    <property type="evidence" value="ECO:0007669"/>
    <property type="project" value="InterPro"/>
</dbReference>
<keyword evidence="5" id="KW-1185">Reference proteome</keyword>
<organism evidence="4 5">
    <name type="scientific">Ohtaekwangia koreensis</name>
    <dbReference type="NCBI Taxonomy" id="688867"/>
    <lineage>
        <taxon>Bacteria</taxon>
        <taxon>Pseudomonadati</taxon>
        <taxon>Bacteroidota</taxon>
        <taxon>Cytophagia</taxon>
        <taxon>Cytophagales</taxon>
        <taxon>Fulvivirgaceae</taxon>
        <taxon>Ohtaekwangia</taxon>
    </lineage>
</organism>
<keyword evidence="2" id="KW-0119">Carbohydrate metabolism</keyword>
<name>A0A1T5JUJ3_9BACT</name>
<evidence type="ECO:0000256" key="2">
    <source>
        <dbReference type="ARBA" id="ARBA00023277"/>
    </source>
</evidence>
<dbReference type="PANTHER" id="PTHR36306">
    <property type="entry name" value="ALPHA-AMYLASE-RELATED-RELATED"/>
    <property type="match status" value="1"/>
</dbReference>
<dbReference type="InterPro" id="IPR011330">
    <property type="entry name" value="Glyco_hydro/deAcase_b/a-brl"/>
</dbReference>
<comment type="similarity">
    <text evidence="1">Belongs to the glycosyl hydrolase 57 family.</text>
</comment>
<evidence type="ECO:0000313" key="4">
    <source>
        <dbReference type="EMBL" id="SKC55051.1"/>
    </source>
</evidence>
<dbReference type="OrthoDB" id="138256at2"/>
<dbReference type="Gene3D" id="3.20.110.20">
    <property type="match status" value="1"/>
</dbReference>
<accession>A0A1T5JUJ3</accession>
<gene>
    <name evidence="4" type="ORF">SAMN05660236_1498</name>
</gene>
<dbReference type="PANTHER" id="PTHR36306:SF1">
    <property type="entry name" value="ALPHA-AMYLASE-RELATED"/>
    <property type="match status" value="1"/>
</dbReference>
<evidence type="ECO:0000256" key="1">
    <source>
        <dbReference type="ARBA" id="ARBA00006821"/>
    </source>
</evidence>
<sequence length="434" mass="50725">MNLSDTTTKQHLVLYLQVHQPRRLRPFRFFDIGSRGEYFDDRQNKEVVERVARQSYLPANAILLKLIKKYPQIKVVFSVSGVAIDQFKEYTPEVLQSFRALANTGNVEFLSETDHHSLACMMPGDEFEIQVLDHTAKLHEHFGVRPSVFRNTELIYNDEIGKRVEALGFNGVFIDGVDRVLHGRSPHHLYQHPDQQGLKIFTRNYNLSDDIAFRFAHHGPLTVERYMSWLQGIPAHEDLITLAMDYETFGEHQKQNSGILNFFEGLLKALAKQDRIVMATASEAIVNLKPRHILSVPHYISWADRERDLSAWLGNDMQRDAFDCMVRMERDIKCIDDSELLERWRWLQTSDHFYYMSTKKNDDGNVHAYFSPYPSPYEAFMNYMNVLNDFSYQVSEHERHPLNNQKAGAIRSEAERRELHVPTWAMNLQNSYEH</sequence>
<dbReference type="AlphaFoldDB" id="A0A1T5JUJ3"/>
<dbReference type="Proteomes" id="UP000190961">
    <property type="component" value="Unassembled WGS sequence"/>
</dbReference>
<dbReference type="InterPro" id="IPR052046">
    <property type="entry name" value="GH57_Enzymes"/>
</dbReference>
<dbReference type="GO" id="GO:0005975">
    <property type="term" value="P:carbohydrate metabolic process"/>
    <property type="evidence" value="ECO:0007669"/>
    <property type="project" value="InterPro"/>
</dbReference>
<feature type="domain" description="Glycoside hydrolase family 57 N-terminal" evidence="3">
    <location>
        <begin position="14"/>
        <end position="297"/>
    </location>
</feature>
<dbReference type="STRING" id="688867.SAMN05660236_1498"/>
<dbReference type="EMBL" id="FUZU01000001">
    <property type="protein sequence ID" value="SKC55051.1"/>
    <property type="molecule type" value="Genomic_DNA"/>
</dbReference>
<dbReference type="SUPFAM" id="SSF88713">
    <property type="entry name" value="Glycoside hydrolase/deacetylase"/>
    <property type="match status" value="1"/>
</dbReference>
<reference evidence="4 5" key="1">
    <citation type="submission" date="2017-02" db="EMBL/GenBank/DDBJ databases">
        <authorList>
            <person name="Peterson S.W."/>
        </authorList>
    </citation>
    <scope>NUCLEOTIDE SEQUENCE [LARGE SCALE GENOMIC DNA]</scope>
    <source>
        <strain evidence="4 5">DSM 25262</strain>
    </source>
</reference>
<proteinExistence type="inferred from homology"/>
<protein>
    <submittedName>
        <fullName evidence="4">Alpha-amylase</fullName>
    </submittedName>
</protein>
<evidence type="ECO:0000313" key="5">
    <source>
        <dbReference type="Proteomes" id="UP000190961"/>
    </source>
</evidence>
<dbReference type="RefSeq" id="WP_079686032.1">
    <property type="nucleotide sequence ID" value="NZ_FUZU01000001.1"/>
</dbReference>
<dbReference type="CDD" id="cd10795">
    <property type="entry name" value="GH57N_MJA1_like"/>
    <property type="match status" value="1"/>
</dbReference>